<dbReference type="InterPro" id="IPR011051">
    <property type="entry name" value="RmlC_Cupin_sf"/>
</dbReference>
<dbReference type="RefSeq" id="WP_052607140.1">
    <property type="nucleotide sequence ID" value="NZ_JXYS01000136.1"/>
</dbReference>
<dbReference type="SUPFAM" id="SSF51182">
    <property type="entry name" value="RmlC-like cupins"/>
    <property type="match status" value="1"/>
</dbReference>
<dbReference type="InterPro" id="IPR013096">
    <property type="entry name" value="Cupin_2"/>
</dbReference>
<reference evidence="2 3" key="1">
    <citation type="submission" date="2015-01" db="EMBL/GenBank/DDBJ databases">
        <title>Draft genome of the acidophilic iron oxidizer Acidithrix ferrooxidans strain Py-F3.</title>
        <authorList>
            <person name="Poehlein A."/>
            <person name="Eisen S."/>
            <person name="Schloemann M."/>
            <person name="Johnson B.D."/>
            <person name="Daniel R."/>
            <person name="Muehling M."/>
        </authorList>
    </citation>
    <scope>NUCLEOTIDE SEQUENCE [LARGE SCALE GENOMIC DNA]</scope>
    <source>
        <strain evidence="2 3">Py-F3</strain>
    </source>
</reference>
<dbReference type="EMBL" id="JXYS01000136">
    <property type="protein sequence ID" value="KJF15627.1"/>
    <property type="molecule type" value="Genomic_DNA"/>
</dbReference>
<comment type="caution">
    <text evidence="2">The sequence shown here is derived from an EMBL/GenBank/DDBJ whole genome shotgun (WGS) entry which is preliminary data.</text>
</comment>
<dbReference type="Pfam" id="PF07883">
    <property type="entry name" value="Cupin_2"/>
    <property type="match status" value="1"/>
</dbReference>
<evidence type="ECO:0000313" key="3">
    <source>
        <dbReference type="Proteomes" id="UP000032360"/>
    </source>
</evidence>
<dbReference type="STRING" id="1280514.AXFE_35300"/>
<name>A0A0D8HCV4_9ACTN</name>
<keyword evidence="3" id="KW-1185">Reference proteome</keyword>
<proteinExistence type="predicted"/>
<evidence type="ECO:0000259" key="1">
    <source>
        <dbReference type="Pfam" id="PF07883"/>
    </source>
</evidence>
<dbReference type="Proteomes" id="UP000032360">
    <property type="component" value="Unassembled WGS sequence"/>
</dbReference>
<sequence length="121" mass="13416">MKIVELGETFPIRPERYSGDVAIQALRVSPNPADGDILHVQYEPNCVTNWHRHPGGQFIYILSESAIIGVEGEEPTHVKKGSLVVVTPGERHWHGATVNDPAEILTFTFGITKWEDASITK</sequence>
<dbReference type="Gene3D" id="2.60.120.10">
    <property type="entry name" value="Jelly Rolls"/>
    <property type="match status" value="1"/>
</dbReference>
<dbReference type="AlphaFoldDB" id="A0A0D8HCV4"/>
<evidence type="ECO:0000313" key="2">
    <source>
        <dbReference type="EMBL" id="KJF15627.1"/>
    </source>
</evidence>
<dbReference type="OrthoDB" id="9802489at2"/>
<dbReference type="PANTHER" id="PTHR43698:SF1">
    <property type="entry name" value="BLL4564 PROTEIN"/>
    <property type="match status" value="1"/>
</dbReference>
<protein>
    <submittedName>
        <fullName evidence="2">Cupin domain protein</fullName>
    </submittedName>
</protein>
<accession>A0A0D8HCV4</accession>
<feature type="domain" description="Cupin type-2" evidence="1">
    <location>
        <begin position="39"/>
        <end position="106"/>
    </location>
</feature>
<gene>
    <name evidence="2" type="ORF">AXFE_35300</name>
</gene>
<dbReference type="PANTHER" id="PTHR43698">
    <property type="entry name" value="RIBD C-TERMINAL DOMAIN CONTAINING PROTEIN"/>
    <property type="match status" value="1"/>
</dbReference>
<organism evidence="2 3">
    <name type="scientific">Acidithrix ferrooxidans</name>
    <dbReference type="NCBI Taxonomy" id="1280514"/>
    <lineage>
        <taxon>Bacteria</taxon>
        <taxon>Bacillati</taxon>
        <taxon>Actinomycetota</taxon>
        <taxon>Acidimicrobiia</taxon>
        <taxon>Acidimicrobiales</taxon>
        <taxon>Acidimicrobiaceae</taxon>
        <taxon>Acidithrix</taxon>
    </lineage>
</organism>
<dbReference type="InterPro" id="IPR014710">
    <property type="entry name" value="RmlC-like_jellyroll"/>
</dbReference>